<keyword evidence="4" id="KW-0274">FAD</keyword>
<comment type="cofactor">
    <cofactor evidence="1">
        <name>FAD</name>
        <dbReference type="ChEBI" id="CHEBI:57692"/>
    </cofactor>
</comment>
<evidence type="ECO:0000256" key="1">
    <source>
        <dbReference type="ARBA" id="ARBA00001974"/>
    </source>
</evidence>
<dbReference type="Pfam" id="PF13450">
    <property type="entry name" value="NAD_binding_8"/>
    <property type="match status" value="1"/>
</dbReference>
<name>A0A6A5UPN1_9PLEO</name>
<dbReference type="Gene3D" id="3.50.50.60">
    <property type="entry name" value="FAD/NAD(P)-binding domain"/>
    <property type="match status" value="2"/>
</dbReference>
<evidence type="ECO:0000256" key="5">
    <source>
        <dbReference type="ARBA" id="ARBA00022857"/>
    </source>
</evidence>
<dbReference type="Pfam" id="PF00743">
    <property type="entry name" value="FMO-like"/>
    <property type="match status" value="1"/>
</dbReference>
<evidence type="ECO:0000256" key="4">
    <source>
        <dbReference type="ARBA" id="ARBA00022827"/>
    </source>
</evidence>
<dbReference type="InterPro" id="IPR020946">
    <property type="entry name" value="Flavin_mOase-like"/>
</dbReference>
<dbReference type="InterPro" id="IPR036188">
    <property type="entry name" value="FAD/NAD-bd_sf"/>
</dbReference>
<dbReference type="FunFam" id="3.50.50.60:FF:000341">
    <property type="entry name" value="Baeyer-Villiger monooxygenase"/>
    <property type="match status" value="1"/>
</dbReference>
<protein>
    <submittedName>
        <fullName evidence="8">FAD/NAD(P)-binding domain-containing protein</fullName>
    </submittedName>
</protein>
<gene>
    <name evidence="8" type="ORF">BU23DRAFT_310688</name>
</gene>
<dbReference type="GO" id="GO:0050661">
    <property type="term" value="F:NADP binding"/>
    <property type="evidence" value="ECO:0007669"/>
    <property type="project" value="InterPro"/>
</dbReference>
<dbReference type="PANTHER" id="PTHR43098:SF4">
    <property type="entry name" value="BLR3857 PROTEIN"/>
    <property type="match status" value="1"/>
</dbReference>
<organism evidence="8 9">
    <name type="scientific">Bimuria novae-zelandiae CBS 107.79</name>
    <dbReference type="NCBI Taxonomy" id="1447943"/>
    <lineage>
        <taxon>Eukaryota</taxon>
        <taxon>Fungi</taxon>
        <taxon>Dikarya</taxon>
        <taxon>Ascomycota</taxon>
        <taxon>Pezizomycotina</taxon>
        <taxon>Dothideomycetes</taxon>
        <taxon>Pleosporomycetidae</taxon>
        <taxon>Pleosporales</taxon>
        <taxon>Massarineae</taxon>
        <taxon>Didymosphaeriaceae</taxon>
        <taxon>Bimuria</taxon>
    </lineage>
</organism>
<sequence>MPAAAINTAEAPVPATVEAAAAVEQAPKVSFDPVALKAKYLEERNIRIARGGGNEQYTLLDGEFSKYLKDPWAENATKREPVVEETEVVIVGAGFGAQLIATELQKAGVIDFRMVDKAGDFGGTWYWNRYPGAQCDIESYIYMPLLEETGYMPTEKYAHQDELFAHAQRIGKHFGLYERALFETEVKEMRWQETEAKWLTTTSRGDKITSRFVIPAAGPLHKPKLPGIKGIETFKGHSFHTSRWDFDYTGGDVLGGLEKLKDKRVAIIGTGATSVQIVPRVGEFAKELYVFQRTPSSIDVRNNQPTDEAWFKSLEPGWQKKRMQNFNRLINGAERDLDLVNDSWTSVGRVLMKDPLDWSDPVAAGTRFQMIDFEKMEEVRQRASTIVKDRVTAESLKAYYNRFCKRPCFHDEYLQTFNRPSVTLIDTKGRGVDALTPTSIISQGKEYEIDCLIFSTGFETSNSWTHKTGIKMLGRDAQSITQKWKNGISTLHGYGVHGFPNAFFVQYYQAALTFNLMHVTGEQATHYAHIIAETKKRGIRTLEPTQEAEDAWVNTIVQGAMGMAQFFGDCTPGYYNNEGTASEAGAKMASYGAGADAFFQLLADWRAEGNLEGLEKTYLSGQP</sequence>
<comment type="similarity">
    <text evidence="2">Belongs to the FAD-binding monooxygenase family.</text>
</comment>
<evidence type="ECO:0000256" key="3">
    <source>
        <dbReference type="ARBA" id="ARBA00022630"/>
    </source>
</evidence>
<accession>A0A6A5UPN1</accession>
<keyword evidence="3" id="KW-0285">Flavoprotein</keyword>
<dbReference type="OrthoDB" id="66881at2759"/>
<reference evidence="8" key="1">
    <citation type="journal article" date="2020" name="Stud. Mycol.">
        <title>101 Dothideomycetes genomes: a test case for predicting lifestyles and emergence of pathogens.</title>
        <authorList>
            <person name="Haridas S."/>
            <person name="Albert R."/>
            <person name="Binder M."/>
            <person name="Bloem J."/>
            <person name="Labutti K."/>
            <person name="Salamov A."/>
            <person name="Andreopoulos B."/>
            <person name="Baker S."/>
            <person name="Barry K."/>
            <person name="Bills G."/>
            <person name="Bluhm B."/>
            <person name="Cannon C."/>
            <person name="Castanera R."/>
            <person name="Culley D."/>
            <person name="Daum C."/>
            <person name="Ezra D."/>
            <person name="Gonzalez J."/>
            <person name="Henrissat B."/>
            <person name="Kuo A."/>
            <person name="Liang C."/>
            <person name="Lipzen A."/>
            <person name="Lutzoni F."/>
            <person name="Magnuson J."/>
            <person name="Mondo S."/>
            <person name="Nolan M."/>
            <person name="Ohm R."/>
            <person name="Pangilinan J."/>
            <person name="Park H.-J."/>
            <person name="Ramirez L."/>
            <person name="Alfaro M."/>
            <person name="Sun H."/>
            <person name="Tritt A."/>
            <person name="Yoshinaga Y."/>
            <person name="Zwiers L.-H."/>
            <person name="Turgeon B."/>
            <person name="Goodwin S."/>
            <person name="Spatafora J."/>
            <person name="Crous P."/>
            <person name="Grigoriev I."/>
        </authorList>
    </citation>
    <scope>NUCLEOTIDE SEQUENCE</scope>
    <source>
        <strain evidence="8">CBS 107.79</strain>
    </source>
</reference>
<evidence type="ECO:0000256" key="2">
    <source>
        <dbReference type="ARBA" id="ARBA00010139"/>
    </source>
</evidence>
<dbReference type="InterPro" id="IPR050775">
    <property type="entry name" value="FAD-binding_Monooxygenases"/>
</dbReference>
<evidence type="ECO:0000313" key="8">
    <source>
        <dbReference type="EMBL" id="KAF1966891.1"/>
    </source>
</evidence>
<dbReference type="SUPFAM" id="SSF51905">
    <property type="entry name" value="FAD/NAD(P)-binding domain"/>
    <property type="match status" value="1"/>
</dbReference>
<dbReference type="AlphaFoldDB" id="A0A6A5UPN1"/>
<dbReference type="PRINTS" id="PR00411">
    <property type="entry name" value="PNDRDTASEI"/>
</dbReference>
<evidence type="ECO:0000256" key="7">
    <source>
        <dbReference type="ARBA" id="ARBA00023033"/>
    </source>
</evidence>
<evidence type="ECO:0000313" key="9">
    <source>
        <dbReference type="Proteomes" id="UP000800036"/>
    </source>
</evidence>
<keyword evidence="7" id="KW-0503">Monooxygenase</keyword>
<dbReference type="GO" id="GO:0050660">
    <property type="term" value="F:flavin adenine dinucleotide binding"/>
    <property type="evidence" value="ECO:0007669"/>
    <property type="project" value="InterPro"/>
</dbReference>
<dbReference type="PANTHER" id="PTHR43098">
    <property type="entry name" value="L-ORNITHINE N(5)-MONOOXYGENASE-RELATED"/>
    <property type="match status" value="1"/>
</dbReference>
<evidence type="ECO:0000256" key="6">
    <source>
        <dbReference type="ARBA" id="ARBA00023002"/>
    </source>
</evidence>
<dbReference type="EMBL" id="ML976740">
    <property type="protein sequence ID" value="KAF1966891.1"/>
    <property type="molecule type" value="Genomic_DNA"/>
</dbReference>
<keyword evidence="5" id="KW-0521">NADP</keyword>
<dbReference type="GO" id="GO:0004499">
    <property type="term" value="F:N,N-dimethylaniline monooxygenase activity"/>
    <property type="evidence" value="ECO:0007669"/>
    <property type="project" value="InterPro"/>
</dbReference>
<dbReference type="Proteomes" id="UP000800036">
    <property type="component" value="Unassembled WGS sequence"/>
</dbReference>
<keyword evidence="9" id="KW-1185">Reference proteome</keyword>
<keyword evidence="6" id="KW-0560">Oxidoreductase</keyword>
<proteinExistence type="inferred from homology"/>